<proteinExistence type="predicted"/>
<accession>A0A384ZX71</accession>
<evidence type="ECO:0000313" key="1">
    <source>
        <dbReference type="EMBL" id="AXG66827.1"/>
    </source>
</evidence>
<dbReference type="EMBL" id="MH460461">
    <property type="protein sequence ID" value="AXG66827.1"/>
    <property type="molecule type" value="Genomic_DNA"/>
</dbReference>
<protein>
    <submittedName>
        <fullName evidence="1">Uncharacterized protein</fullName>
    </submittedName>
</protein>
<keyword evidence="2" id="KW-1185">Reference proteome</keyword>
<sequence>MKFVAPNAVPMMKRNFNAALDRIFFFDDQVPESDLSYDTWNQLVTKVRAGSYTFEGNAWRTGQVQGQANSTQYFPANLGALLEGTLGSTYNTSSSPQPPTIFNGDMWNFLTLDLDAQNYNGTPLCVNPKKQYGFGSNGFSAPDTRMLFAMKPMAIAAAVSAKLTAPFSKANSYLETGGGYVSWWIKNSVICSTTTIRPTTTGSGGSRTALADNWANATDPSFAQQTVNANTLGQLMVIEPTEFRFMQQIYANGSGAGTPSYYNMYGLNNLTVGGKRDDTTFNASALRGMYYPIAGTPETPLISWGAMLVRWGMERVFLKLNSTDIVAKTVTPGVSAQIAAQAGITPPLSNQQIFSF</sequence>
<name>A0A384ZX71_9CAUD</name>
<dbReference type="Proteomes" id="UP000263326">
    <property type="component" value="Segment"/>
</dbReference>
<organism evidence="1 2">
    <name type="scientific">Dickeya phage vB_DsoM_JA29</name>
    <dbReference type="NCBI Taxonomy" id="2283031"/>
    <lineage>
        <taxon>Viruses</taxon>
        <taxon>Duplodnaviria</taxon>
        <taxon>Heunggongvirae</taxon>
        <taxon>Uroviricota</taxon>
        <taxon>Caudoviricetes</taxon>
        <taxon>Salmondvirus</taxon>
        <taxon>Salmondvirus JA29</taxon>
    </lineage>
</organism>
<gene>
    <name evidence="1" type="ORF">JA29_101</name>
</gene>
<reference evidence="1 2" key="1">
    <citation type="journal article" date="2018" name="Front. Microbiol.">
        <title>Jumbo Bacteriophages Are Represented Within an Increasing Diversity of Environmental Viruses Infecting the Emerging Phytopathogen, Dickeya solani.</title>
        <authorList>
            <person name="Day A.W."/>
            <person name="Ahn J."/>
            <person name="Salmond G.P.C."/>
        </authorList>
    </citation>
    <scope>NUCLEOTIDE SEQUENCE [LARGE SCALE GENOMIC DNA]</scope>
</reference>
<evidence type="ECO:0000313" key="2">
    <source>
        <dbReference type="Proteomes" id="UP000263326"/>
    </source>
</evidence>